<proteinExistence type="predicted"/>
<sequence>MMEGVCTIPALGSVYNFRGSARISKSHSTL</sequence>
<evidence type="ECO:0000313" key="1">
    <source>
        <dbReference type="EMBL" id="MBX63119.1"/>
    </source>
</evidence>
<accession>A0A2P2Q887</accession>
<dbReference type="AlphaFoldDB" id="A0A2P2Q887"/>
<organism evidence="1">
    <name type="scientific">Rhizophora mucronata</name>
    <name type="common">Asiatic mangrove</name>
    <dbReference type="NCBI Taxonomy" id="61149"/>
    <lineage>
        <taxon>Eukaryota</taxon>
        <taxon>Viridiplantae</taxon>
        <taxon>Streptophyta</taxon>
        <taxon>Embryophyta</taxon>
        <taxon>Tracheophyta</taxon>
        <taxon>Spermatophyta</taxon>
        <taxon>Magnoliopsida</taxon>
        <taxon>eudicotyledons</taxon>
        <taxon>Gunneridae</taxon>
        <taxon>Pentapetalae</taxon>
        <taxon>rosids</taxon>
        <taxon>fabids</taxon>
        <taxon>Malpighiales</taxon>
        <taxon>Rhizophoraceae</taxon>
        <taxon>Rhizophora</taxon>
    </lineage>
</organism>
<dbReference type="EMBL" id="GGEC01082635">
    <property type="protein sequence ID" value="MBX63119.1"/>
    <property type="molecule type" value="Transcribed_RNA"/>
</dbReference>
<reference evidence="1" key="1">
    <citation type="submission" date="2018-02" db="EMBL/GenBank/DDBJ databases">
        <title>Rhizophora mucronata_Transcriptome.</title>
        <authorList>
            <person name="Meera S.P."/>
            <person name="Sreeshan A."/>
            <person name="Augustine A."/>
        </authorList>
    </citation>
    <scope>NUCLEOTIDE SEQUENCE</scope>
    <source>
        <tissue evidence="1">Leaf</tissue>
    </source>
</reference>
<name>A0A2P2Q887_RHIMU</name>
<protein>
    <submittedName>
        <fullName evidence="1">Uncharacterized protein</fullName>
    </submittedName>
</protein>